<dbReference type="SUPFAM" id="SSF51338">
    <property type="entry name" value="Composite domain of metallo-dependent hydrolases"/>
    <property type="match status" value="1"/>
</dbReference>
<sequence length="489" mass="51971">MACRANALDRQTNASIEKGKTNLLLTNATIVTVNETRDVVFDGAMAVVDGRVAAVGPSNEVEKAWGGPSATAVDLGGKVVFPGFVNTHNHLFQTLLKGLGDDMVLKDWLSTMTFPAATHLTPDDCHAAAVLGIIEGIRSGMTCELDYMYAHPRTGLDEPILQAMDECGIRGVFGYGAMDAGLDFGVDPGLINKSDDIIKELDRLCSTYDGASDGRLRVWAAPAALWSNSESMLRGLYEVVNDHGDGITIHVSETPFDREATVAEHGCAGTECLEKLGIDGPNVLMVHCVWLTDADIKRAAAHDYKVSYNPVSNMYLASGVAPVPKMLRSGVTVGLGVDGAASNNGQDMLELMKTAVLLQKVAERDPVALTAEKALEMATIDGARALGLDDQIGSLEPGKRADFVVFDPYASPKSVPLHNPVSDLVYSSAPGCITDVAVDGRFLLRDGEIVVLDESAALREAQRCADDLCERAGITNRGSGHAWTLPAGM</sequence>
<dbReference type="PANTHER" id="PTHR43794:SF11">
    <property type="entry name" value="AMIDOHYDROLASE-RELATED DOMAIN-CONTAINING PROTEIN"/>
    <property type="match status" value="1"/>
</dbReference>
<organism evidence="3 4">
    <name type="scientific">Tractidigestivibacter montrealensis</name>
    <dbReference type="NCBI Taxonomy" id="2972466"/>
    <lineage>
        <taxon>Bacteria</taxon>
        <taxon>Bacillati</taxon>
        <taxon>Actinomycetota</taxon>
        <taxon>Coriobacteriia</taxon>
        <taxon>Coriobacteriales</taxon>
        <taxon>Atopobiaceae</taxon>
        <taxon>Tractidigestivibacter</taxon>
    </lineage>
</organism>
<dbReference type="SUPFAM" id="SSF51556">
    <property type="entry name" value="Metallo-dependent hydrolases"/>
    <property type="match status" value="1"/>
</dbReference>
<keyword evidence="1" id="KW-0378">Hydrolase</keyword>
<dbReference type="EMBL" id="JANSKA010000001">
    <property type="protein sequence ID" value="MCR9035632.1"/>
    <property type="molecule type" value="Genomic_DNA"/>
</dbReference>
<dbReference type="Proteomes" id="UP001204320">
    <property type="component" value="Unassembled WGS sequence"/>
</dbReference>
<dbReference type="RefSeq" id="WP_258498426.1">
    <property type="nucleotide sequence ID" value="NZ_JANSKA010000001.1"/>
</dbReference>
<dbReference type="InterPro" id="IPR032466">
    <property type="entry name" value="Metal_Hydrolase"/>
</dbReference>
<evidence type="ECO:0000259" key="2">
    <source>
        <dbReference type="Pfam" id="PF01979"/>
    </source>
</evidence>
<keyword evidence="4" id="KW-1185">Reference proteome</keyword>
<name>A0ABT1Z5Z5_9ACTN</name>
<feature type="domain" description="Amidohydrolase-related" evidence="2">
    <location>
        <begin position="79"/>
        <end position="442"/>
    </location>
</feature>
<dbReference type="Gene3D" id="2.30.40.10">
    <property type="entry name" value="Urease, subunit C, domain 1"/>
    <property type="match status" value="1"/>
</dbReference>
<dbReference type="Gene3D" id="3.20.20.140">
    <property type="entry name" value="Metal-dependent hydrolases"/>
    <property type="match status" value="1"/>
</dbReference>
<evidence type="ECO:0000256" key="1">
    <source>
        <dbReference type="ARBA" id="ARBA00022801"/>
    </source>
</evidence>
<gene>
    <name evidence="3" type="ORF">NVS32_01475</name>
</gene>
<accession>A0ABT1Z5Z5</accession>
<reference evidence="3 4" key="1">
    <citation type="submission" date="2022-08" db="EMBL/GenBank/DDBJ databases">
        <title>Tractidigestivibacter montrealensis type strain KD21.</title>
        <authorList>
            <person name="Diop K."/>
            <person name="Richard C."/>
            <person name="Routy B."/>
        </authorList>
    </citation>
    <scope>NUCLEOTIDE SEQUENCE [LARGE SCALE GENOMIC DNA]</scope>
    <source>
        <strain evidence="3 4">KD21</strain>
    </source>
</reference>
<dbReference type="Pfam" id="PF01979">
    <property type="entry name" value="Amidohydro_1"/>
    <property type="match status" value="1"/>
</dbReference>
<dbReference type="InterPro" id="IPR006680">
    <property type="entry name" value="Amidohydro-rel"/>
</dbReference>
<dbReference type="InterPro" id="IPR011059">
    <property type="entry name" value="Metal-dep_hydrolase_composite"/>
</dbReference>
<evidence type="ECO:0000313" key="4">
    <source>
        <dbReference type="Proteomes" id="UP001204320"/>
    </source>
</evidence>
<protein>
    <submittedName>
        <fullName evidence="3">Amidohydrolase</fullName>
    </submittedName>
</protein>
<dbReference type="InterPro" id="IPR050287">
    <property type="entry name" value="MTA/SAH_deaminase"/>
</dbReference>
<dbReference type="CDD" id="cd01298">
    <property type="entry name" value="ATZ_TRZ_like"/>
    <property type="match status" value="1"/>
</dbReference>
<dbReference type="PANTHER" id="PTHR43794">
    <property type="entry name" value="AMINOHYDROLASE SSNA-RELATED"/>
    <property type="match status" value="1"/>
</dbReference>
<comment type="caution">
    <text evidence="3">The sequence shown here is derived from an EMBL/GenBank/DDBJ whole genome shotgun (WGS) entry which is preliminary data.</text>
</comment>
<evidence type="ECO:0000313" key="3">
    <source>
        <dbReference type="EMBL" id="MCR9035632.1"/>
    </source>
</evidence>
<proteinExistence type="predicted"/>